<dbReference type="PANTHER" id="PTHR31756:SF3">
    <property type="entry name" value="PYRUVATE, PHOSPHATE DIKINASE REGULATORY PROTEIN 1, CHLOROPLASTIC"/>
    <property type="match status" value="1"/>
</dbReference>
<reference evidence="5 6" key="1">
    <citation type="journal article" date="2013" name="PLoS ONE">
        <title>Bacterial endosymbiosis in a chordate host: long-term co-evolution and conservation of secondary metabolism.</title>
        <authorList>
            <person name="Kwan J.C."/>
            <person name="Schmidt E.W."/>
        </authorList>
    </citation>
    <scope>NUCLEOTIDE SEQUENCE [LARGE SCALE GENOMIC DNA]</scope>
    <source>
        <strain evidence="6">L6</strain>
    </source>
</reference>
<dbReference type="PATRIC" id="fig|1401685.3.peg.360"/>
<dbReference type="NCBIfam" id="NF003742">
    <property type="entry name" value="PRK05339.1"/>
    <property type="match status" value="1"/>
</dbReference>
<name>W2V2Q0_9RICK</name>
<dbReference type="GO" id="GO:0005524">
    <property type="term" value="F:ATP binding"/>
    <property type="evidence" value="ECO:0007669"/>
    <property type="project" value="InterPro"/>
</dbReference>
<organism evidence="5 6">
    <name type="scientific">Candidatus Xenolissoclinum pacificiensis L6</name>
    <dbReference type="NCBI Taxonomy" id="1401685"/>
    <lineage>
        <taxon>Bacteria</taxon>
        <taxon>Pseudomonadati</taxon>
        <taxon>Pseudomonadota</taxon>
        <taxon>Alphaproteobacteria</taxon>
        <taxon>Rickettsiales</taxon>
        <taxon>Anaplasmataceae</taxon>
        <taxon>Candidatus Xenolissoclinum</taxon>
    </lineage>
</organism>
<dbReference type="Proteomes" id="UP000018951">
    <property type="component" value="Unassembled WGS sequence"/>
</dbReference>
<dbReference type="InterPro" id="IPR005177">
    <property type="entry name" value="Kinase-pyrophosphorylase"/>
</dbReference>
<sequence>MYILDLIMKHIDIHLVSDSNCESLLAIYKDIHLRFRDEINFTKYVWSFYNSENRIKRLFTFLQKRKKDAFIFYNISTVNLRAIVKNKARALSIPCIPLLSRIIREMVSHTGIKPKNTESCDDFFTEEYFSRVDAMNYVLAHDDGNNMLDFKEADIILIGVSRTSKSPTSVYLAYQGYKVANVPFISGISSEYDISKRDTQVILGLFIQPERLLKIRKSRVLSMDSIMHNKYNSKYTEKSLVIQELIESRKFFETKNFPIIDVTMKSIEEIASTAIALYEKHVKYV</sequence>
<evidence type="ECO:0000256" key="1">
    <source>
        <dbReference type="ARBA" id="ARBA00022527"/>
    </source>
</evidence>
<evidence type="ECO:0000256" key="2">
    <source>
        <dbReference type="ARBA" id="ARBA00022679"/>
    </source>
</evidence>
<evidence type="ECO:0000313" key="5">
    <source>
        <dbReference type="EMBL" id="ETO91947.1"/>
    </source>
</evidence>
<dbReference type="PANTHER" id="PTHR31756">
    <property type="entry name" value="PYRUVATE, PHOSPHATE DIKINASE REGULATORY PROTEIN 1, CHLOROPLASTIC"/>
    <property type="match status" value="1"/>
</dbReference>
<evidence type="ECO:0000313" key="6">
    <source>
        <dbReference type="Proteomes" id="UP000018951"/>
    </source>
</evidence>
<comment type="caution">
    <text evidence="5">The sequence shown here is derived from an EMBL/GenBank/DDBJ whole genome shotgun (WGS) entry which is preliminary data.</text>
</comment>
<accession>W2V2Q0</accession>
<keyword evidence="3" id="KW-0547">Nucleotide-binding</keyword>
<keyword evidence="4" id="KW-0418">Kinase</keyword>
<dbReference type="GO" id="GO:0004674">
    <property type="term" value="F:protein serine/threonine kinase activity"/>
    <property type="evidence" value="ECO:0007669"/>
    <property type="project" value="UniProtKB-KW"/>
</dbReference>
<gene>
    <name evidence="5" type="ORF">P857_1127</name>
</gene>
<dbReference type="EMBL" id="AXCJ01000001">
    <property type="protein sequence ID" value="ETO91947.1"/>
    <property type="molecule type" value="Genomic_DNA"/>
</dbReference>
<keyword evidence="6" id="KW-1185">Reference proteome</keyword>
<dbReference type="STRING" id="1401685.P857_1127"/>
<dbReference type="Pfam" id="PF03618">
    <property type="entry name" value="Kinase-PPPase"/>
    <property type="match status" value="1"/>
</dbReference>
<evidence type="ECO:0000256" key="3">
    <source>
        <dbReference type="ARBA" id="ARBA00022741"/>
    </source>
</evidence>
<keyword evidence="1" id="KW-0723">Serine/threonine-protein kinase</keyword>
<protein>
    <submittedName>
        <fullName evidence="5">Phosphotransferase</fullName>
    </submittedName>
</protein>
<evidence type="ECO:0000256" key="4">
    <source>
        <dbReference type="ARBA" id="ARBA00022777"/>
    </source>
</evidence>
<dbReference type="AlphaFoldDB" id="W2V2Q0"/>
<proteinExistence type="predicted"/>
<keyword evidence="2" id="KW-0808">Transferase</keyword>